<dbReference type="PANTHER" id="PTHR43280:SF32">
    <property type="entry name" value="TRANSCRIPTIONAL REGULATORY PROTEIN"/>
    <property type="match status" value="1"/>
</dbReference>
<dbReference type="PANTHER" id="PTHR43280">
    <property type="entry name" value="ARAC-FAMILY TRANSCRIPTIONAL REGULATOR"/>
    <property type="match status" value="1"/>
</dbReference>
<name>A0A2X2J2J1_SPHMU</name>
<evidence type="ECO:0000256" key="1">
    <source>
        <dbReference type="ARBA" id="ARBA00023015"/>
    </source>
</evidence>
<reference evidence="6 8" key="2">
    <citation type="submission" date="2019-10" db="EMBL/GenBank/DDBJ databases">
        <authorList>
            <person name="Karimi E."/>
        </authorList>
    </citation>
    <scope>NUCLEOTIDE SEQUENCE [LARGE SCALE GENOMIC DNA]</scope>
    <source>
        <strain evidence="6">Sphingobacterium sp. 8BC</strain>
    </source>
</reference>
<dbReference type="SUPFAM" id="SSF46689">
    <property type="entry name" value="Homeodomain-like"/>
    <property type="match status" value="1"/>
</dbReference>
<protein>
    <submittedName>
        <fullName evidence="5">L-rhamnose operon regulatory protein rhaS</fullName>
    </submittedName>
</protein>
<keyword evidence="1" id="KW-0805">Transcription regulation</keyword>
<accession>A0A2X2J2J1</accession>
<dbReference type="RefSeq" id="WP_070570043.1">
    <property type="nucleotide sequence ID" value="NZ_CP068086.1"/>
</dbReference>
<evidence type="ECO:0000313" key="5">
    <source>
        <dbReference type="EMBL" id="SPZ88597.1"/>
    </source>
</evidence>
<dbReference type="Proteomes" id="UP000432350">
    <property type="component" value="Unassembled WGS sequence"/>
</dbReference>
<evidence type="ECO:0000256" key="3">
    <source>
        <dbReference type="ARBA" id="ARBA00023163"/>
    </source>
</evidence>
<dbReference type="InterPro" id="IPR018060">
    <property type="entry name" value="HTH_AraC"/>
</dbReference>
<keyword evidence="3" id="KW-0804">Transcription</keyword>
<dbReference type="GO" id="GO:0043565">
    <property type="term" value="F:sequence-specific DNA binding"/>
    <property type="evidence" value="ECO:0007669"/>
    <property type="project" value="InterPro"/>
</dbReference>
<keyword evidence="2" id="KW-0238">DNA-binding</keyword>
<evidence type="ECO:0000256" key="2">
    <source>
        <dbReference type="ARBA" id="ARBA00023125"/>
    </source>
</evidence>
<proteinExistence type="predicted"/>
<dbReference type="EMBL" id="CABWMV010000012">
    <property type="protein sequence ID" value="VXC77020.1"/>
    <property type="molecule type" value="Genomic_DNA"/>
</dbReference>
<dbReference type="AlphaFoldDB" id="A0A2X2J2J1"/>
<dbReference type="Proteomes" id="UP000251241">
    <property type="component" value="Unassembled WGS sequence"/>
</dbReference>
<accession>A0A654B9C8</accession>
<gene>
    <name evidence="5" type="primary">rhaS_7</name>
    <name evidence="6" type="synonym">rhaS</name>
    <name evidence="5" type="ORF">NCTC11343_03579</name>
    <name evidence="6" type="ORF">SPHINGO8BC_20038</name>
</gene>
<dbReference type="Pfam" id="PF12833">
    <property type="entry name" value="HTH_18"/>
    <property type="match status" value="1"/>
</dbReference>
<dbReference type="InterPro" id="IPR009057">
    <property type="entry name" value="Homeodomain-like_sf"/>
</dbReference>
<evidence type="ECO:0000313" key="7">
    <source>
        <dbReference type="Proteomes" id="UP000251241"/>
    </source>
</evidence>
<reference evidence="5 7" key="1">
    <citation type="submission" date="2018-06" db="EMBL/GenBank/DDBJ databases">
        <authorList>
            <consortium name="Pathogen Informatics"/>
            <person name="Doyle S."/>
        </authorList>
    </citation>
    <scope>NUCLEOTIDE SEQUENCE [LARGE SCALE GENOMIC DNA]</scope>
    <source>
        <strain evidence="5 7">NCTC11343</strain>
    </source>
</reference>
<evidence type="ECO:0000313" key="6">
    <source>
        <dbReference type="EMBL" id="VXC77020.1"/>
    </source>
</evidence>
<feature type="domain" description="HTH araC/xylS-type" evidence="4">
    <location>
        <begin position="175"/>
        <end position="273"/>
    </location>
</feature>
<dbReference type="SMART" id="SM00342">
    <property type="entry name" value="HTH_ARAC"/>
    <property type="match status" value="1"/>
</dbReference>
<sequence>MEFGVHRVIGVERESSEIKDATAKENYVVLFVSSGGCSMQINKQIAEIEEYSLVLIPRGIQIEANTNEQRPFLIIYFSESFFVRTEVDTAFLRNFKSFNKSEYTYRTLSVPKEYATYYEFVGMQLKLSKQNYNKAIYRDLAHNIVKQIVLLAAIYAEDRQSGELLGQRTEVSLVRRFQELVEKHVKKEKQVAFYADQLNIGSKKLTNLTKETLGTTPKELITKELLRVSKKLLVESSLSIKQVAWELGYKDVNNFSTFFLKETSLTPTEYRKRWQQ</sequence>
<dbReference type="PROSITE" id="PS01124">
    <property type="entry name" value="HTH_ARAC_FAMILY_2"/>
    <property type="match status" value="1"/>
</dbReference>
<dbReference type="Gene3D" id="1.10.10.60">
    <property type="entry name" value="Homeodomain-like"/>
    <property type="match status" value="1"/>
</dbReference>
<dbReference type="EMBL" id="UAUU01000009">
    <property type="protein sequence ID" value="SPZ88597.1"/>
    <property type="molecule type" value="Genomic_DNA"/>
</dbReference>
<evidence type="ECO:0000313" key="8">
    <source>
        <dbReference type="Proteomes" id="UP000432350"/>
    </source>
</evidence>
<dbReference type="GeneID" id="97183432"/>
<evidence type="ECO:0000259" key="4">
    <source>
        <dbReference type="PROSITE" id="PS01124"/>
    </source>
</evidence>
<organism evidence="5 7">
    <name type="scientific">Sphingobacterium multivorum</name>
    <dbReference type="NCBI Taxonomy" id="28454"/>
    <lineage>
        <taxon>Bacteria</taxon>
        <taxon>Pseudomonadati</taxon>
        <taxon>Bacteroidota</taxon>
        <taxon>Sphingobacteriia</taxon>
        <taxon>Sphingobacteriales</taxon>
        <taxon>Sphingobacteriaceae</taxon>
        <taxon>Sphingobacterium</taxon>
    </lineage>
</organism>
<dbReference type="GO" id="GO:0003700">
    <property type="term" value="F:DNA-binding transcription factor activity"/>
    <property type="evidence" value="ECO:0007669"/>
    <property type="project" value="InterPro"/>
</dbReference>